<keyword evidence="3" id="KW-1185">Reference proteome</keyword>
<comment type="caution">
    <text evidence="2">The sequence shown here is derived from an EMBL/GenBank/DDBJ whole genome shotgun (WGS) entry which is preliminary data.</text>
</comment>
<evidence type="ECO:0000313" key="2">
    <source>
        <dbReference type="EMBL" id="GCE12657.1"/>
    </source>
</evidence>
<proteinExistence type="predicted"/>
<dbReference type="InterPro" id="IPR050834">
    <property type="entry name" value="Glycosyltransf_2"/>
</dbReference>
<dbReference type="OrthoDB" id="153025at2"/>
<dbReference type="Proteomes" id="UP000287352">
    <property type="component" value="Unassembled WGS sequence"/>
</dbReference>
<dbReference type="PANTHER" id="PTHR43685:SF2">
    <property type="entry name" value="GLYCOSYLTRANSFERASE 2-LIKE DOMAIN-CONTAINING PROTEIN"/>
    <property type="match status" value="1"/>
</dbReference>
<sequence length="334" mass="37106">MVDRTLEVSVIICAYTQERWTETVAAIRSVQQQTVPPCEIILVIDHNVELLACAQSQLPHEIIVIENSERKGLSGARNSGIAVSHGALIAFLDDDATAEPDWLERLQRCCEDPQVLGAGGVVEPLWLEQRPAWFPKEFYWVVGCTYEKPPRFPVAVRNPYGGCTCIRREVFETVGGFTDGIGRVGARPMGGEETELCIRAKQHWPQRHFLYDPHARIHHHIPAKRGKWSYFCSRCYSEGLSKATIAHVVGSKDSLASERAYTLKTLPLGVLNGCTDTLLRWDLSGILRAGAIIAGLAVTTTGYVVGTLRQSKDVVRRPVRVEATQLDPLSRVTH</sequence>
<dbReference type="AlphaFoldDB" id="A0A402A0I0"/>
<gene>
    <name evidence="2" type="ORF">KTT_25160</name>
</gene>
<dbReference type="Gene3D" id="3.90.550.10">
    <property type="entry name" value="Spore Coat Polysaccharide Biosynthesis Protein SpsA, Chain A"/>
    <property type="match status" value="1"/>
</dbReference>
<dbReference type="Pfam" id="PF00535">
    <property type="entry name" value="Glycos_transf_2"/>
    <property type="match status" value="1"/>
</dbReference>
<evidence type="ECO:0000313" key="3">
    <source>
        <dbReference type="Proteomes" id="UP000287352"/>
    </source>
</evidence>
<name>A0A402A0I0_9CHLR</name>
<dbReference type="RefSeq" id="WP_126580255.1">
    <property type="nucleotide sequence ID" value="NZ_BIFR01000001.1"/>
</dbReference>
<feature type="domain" description="Glycosyltransferase 2-like" evidence="1">
    <location>
        <begin position="9"/>
        <end position="174"/>
    </location>
</feature>
<dbReference type="PANTHER" id="PTHR43685">
    <property type="entry name" value="GLYCOSYLTRANSFERASE"/>
    <property type="match status" value="1"/>
</dbReference>
<evidence type="ECO:0000259" key="1">
    <source>
        <dbReference type="Pfam" id="PF00535"/>
    </source>
</evidence>
<protein>
    <recommendedName>
        <fullName evidence="1">Glycosyltransferase 2-like domain-containing protein</fullName>
    </recommendedName>
</protein>
<dbReference type="EMBL" id="BIFR01000001">
    <property type="protein sequence ID" value="GCE12657.1"/>
    <property type="molecule type" value="Genomic_DNA"/>
</dbReference>
<organism evidence="2 3">
    <name type="scientific">Tengunoibacter tsumagoiensis</name>
    <dbReference type="NCBI Taxonomy" id="2014871"/>
    <lineage>
        <taxon>Bacteria</taxon>
        <taxon>Bacillati</taxon>
        <taxon>Chloroflexota</taxon>
        <taxon>Ktedonobacteria</taxon>
        <taxon>Ktedonobacterales</taxon>
        <taxon>Dictyobacteraceae</taxon>
        <taxon>Tengunoibacter</taxon>
    </lineage>
</organism>
<dbReference type="InterPro" id="IPR001173">
    <property type="entry name" value="Glyco_trans_2-like"/>
</dbReference>
<dbReference type="InterPro" id="IPR029044">
    <property type="entry name" value="Nucleotide-diphossugar_trans"/>
</dbReference>
<accession>A0A402A0I0</accession>
<dbReference type="SUPFAM" id="SSF53448">
    <property type="entry name" value="Nucleotide-diphospho-sugar transferases"/>
    <property type="match status" value="1"/>
</dbReference>
<reference evidence="3" key="1">
    <citation type="submission" date="2018-12" db="EMBL/GenBank/DDBJ databases">
        <title>Tengunoibacter tsumagoiensis gen. nov., sp. nov., Dictyobacter kobayashii sp. nov., D. alpinus sp. nov., and D. joshuensis sp. nov. and description of Dictyobacteraceae fam. nov. within the order Ktedonobacterales isolated from Tengu-no-mugimeshi.</title>
        <authorList>
            <person name="Wang C.M."/>
            <person name="Zheng Y."/>
            <person name="Sakai Y."/>
            <person name="Toyoda A."/>
            <person name="Minakuchi Y."/>
            <person name="Abe K."/>
            <person name="Yokota A."/>
            <person name="Yabe S."/>
        </authorList>
    </citation>
    <scope>NUCLEOTIDE SEQUENCE [LARGE SCALE GENOMIC DNA]</scope>
    <source>
        <strain evidence="3">Uno3</strain>
    </source>
</reference>